<feature type="transmembrane region" description="Helical" evidence="8">
    <location>
        <begin position="381"/>
        <end position="404"/>
    </location>
</feature>
<feature type="transmembrane region" description="Helical" evidence="8">
    <location>
        <begin position="148"/>
        <end position="175"/>
    </location>
</feature>
<keyword evidence="4 8" id="KW-0812">Transmembrane</keyword>
<feature type="transmembrane region" description="Helical" evidence="8">
    <location>
        <begin position="292"/>
        <end position="311"/>
    </location>
</feature>
<name>A0AAW4WW15_9FIRM</name>
<dbReference type="PANTHER" id="PTHR10283">
    <property type="entry name" value="SOLUTE CARRIER FAMILY 13 MEMBER"/>
    <property type="match status" value="1"/>
</dbReference>
<feature type="transmembrane region" description="Helical" evidence="8">
    <location>
        <begin position="63"/>
        <end position="88"/>
    </location>
</feature>
<dbReference type="InterPro" id="IPR001898">
    <property type="entry name" value="SLC13A/DASS"/>
</dbReference>
<keyword evidence="10" id="KW-1185">Reference proteome</keyword>
<dbReference type="Pfam" id="PF00939">
    <property type="entry name" value="Na_sulph_symp"/>
    <property type="match status" value="1"/>
</dbReference>
<sequence>MDNKLDYVEKDEKLKKDGRFLVDNFGVDMDQISYILIGPLIFLTIMLIPIPTLDWQARGGLGVLIWMAFWWTSGHIAVAITALVPIFVTTFIPIAPVGEIVSVFSHRIVFLIAGSCAMGAAWQRWGIARRLSLKILSLFGNSARKQIWAWFLISALLSSIIADTVTAAVFVPVAVTLLKYLGYDSNSKRWNNSAATNILLAIAWGASIGSLPTPLGGGQNLLIYEFLTEAVGRQIYFYEWTIRMLPFTLFFIPFIGFYLTRVLQKEDEILPGSKEIYQKELEKMGKLSKGELYSGLVFFLAVAAAFLEPLYTNFLPFLDPAFIFFSLAFILFFIPTEEDENVLSIKSMGNFPITVMIVWPSALALAKVLEFSGLAEIIGENLSFFATGHGIITFLIFAGITVLLTNISTNTASAALLMPVIIRLFIAQGINPVPIILLLTVSVNLSFAIASGNGCLAVSAGYGVNLKTMFKHGIIIAILGFFLSTFFAFLLDNIIPWWGIL</sequence>
<keyword evidence="5 8" id="KW-1133">Transmembrane helix</keyword>
<evidence type="ECO:0000256" key="4">
    <source>
        <dbReference type="ARBA" id="ARBA00022692"/>
    </source>
</evidence>
<dbReference type="GO" id="GO:0008514">
    <property type="term" value="F:organic anion transmembrane transporter activity"/>
    <property type="evidence" value="ECO:0007669"/>
    <property type="project" value="UniProtKB-ARBA"/>
</dbReference>
<dbReference type="EMBL" id="JAJFAT010000001">
    <property type="protein sequence ID" value="MCC3143996.1"/>
    <property type="molecule type" value="Genomic_DNA"/>
</dbReference>
<dbReference type="AlphaFoldDB" id="A0AAW4WW15"/>
<feature type="transmembrane region" description="Helical" evidence="8">
    <location>
        <begin position="32"/>
        <end position="51"/>
    </location>
</feature>
<evidence type="ECO:0000256" key="8">
    <source>
        <dbReference type="SAM" id="Phobius"/>
    </source>
</evidence>
<dbReference type="GO" id="GO:1905039">
    <property type="term" value="P:carboxylic acid transmembrane transport"/>
    <property type="evidence" value="ECO:0007669"/>
    <property type="project" value="UniProtKB-ARBA"/>
</dbReference>
<comment type="subcellular location">
    <subcellularLocation>
        <location evidence="1">Membrane</location>
        <topology evidence="1">Multi-pass membrane protein</topology>
    </subcellularLocation>
</comment>
<gene>
    <name evidence="9" type="ORF">LJ207_01490</name>
</gene>
<keyword evidence="6 8" id="KW-0472">Membrane</keyword>
<dbReference type="Proteomes" id="UP001199296">
    <property type="component" value="Unassembled WGS sequence"/>
</dbReference>
<protein>
    <recommendedName>
        <fullName evidence="3">Sodium-dependent dicarboxylate transporter SdcS</fullName>
    </recommendedName>
    <alternativeName>
        <fullName evidence="7">Na(+)/dicarboxylate symporter</fullName>
    </alternativeName>
</protein>
<feature type="transmembrane region" description="Helical" evidence="8">
    <location>
        <begin position="436"/>
        <end position="462"/>
    </location>
</feature>
<feature type="transmembrane region" description="Helical" evidence="8">
    <location>
        <begin position="317"/>
        <end position="336"/>
    </location>
</feature>
<proteinExistence type="inferred from homology"/>
<dbReference type="RefSeq" id="WP_229343406.1">
    <property type="nucleotide sequence ID" value="NZ_JAJFAT010000001.1"/>
</dbReference>
<feature type="transmembrane region" description="Helical" evidence="8">
    <location>
        <begin position="474"/>
        <end position="498"/>
    </location>
</feature>
<evidence type="ECO:0000256" key="7">
    <source>
        <dbReference type="ARBA" id="ARBA00031174"/>
    </source>
</evidence>
<reference evidence="9 10" key="1">
    <citation type="submission" date="2021-10" db="EMBL/GenBank/DDBJ databases">
        <authorList>
            <person name="Grouzdev D.S."/>
            <person name="Pantiukh K.S."/>
            <person name="Krutkina M.S."/>
        </authorList>
    </citation>
    <scope>NUCLEOTIDE SEQUENCE [LARGE SCALE GENOMIC DNA]</scope>
    <source>
        <strain evidence="9 10">Z-7514</strain>
    </source>
</reference>
<comment type="similarity">
    <text evidence="2">Belongs to the SLC13A/DASS transporter (TC 2.A.47) family. NADC subfamily.</text>
</comment>
<feature type="transmembrane region" description="Helical" evidence="8">
    <location>
        <begin position="348"/>
        <end position="369"/>
    </location>
</feature>
<dbReference type="GO" id="GO:0005886">
    <property type="term" value="C:plasma membrane"/>
    <property type="evidence" value="ECO:0007669"/>
    <property type="project" value="TreeGrafter"/>
</dbReference>
<comment type="caution">
    <text evidence="9">The sequence shown here is derived from an EMBL/GenBank/DDBJ whole genome shotgun (WGS) entry which is preliminary data.</text>
</comment>
<dbReference type="PANTHER" id="PTHR10283:SF82">
    <property type="entry name" value="SOLUTE CARRIER FAMILY 13 MEMBER 2"/>
    <property type="match status" value="1"/>
</dbReference>
<evidence type="ECO:0000256" key="6">
    <source>
        <dbReference type="ARBA" id="ARBA00023136"/>
    </source>
</evidence>
<evidence type="ECO:0000256" key="5">
    <source>
        <dbReference type="ARBA" id="ARBA00022989"/>
    </source>
</evidence>
<evidence type="ECO:0000313" key="9">
    <source>
        <dbReference type="EMBL" id="MCC3143996.1"/>
    </source>
</evidence>
<feature type="transmembrane region" description="Helical" evidence="8">
    <location>
        <begin position="240"/>
        <end position="259"/>
    </location>
</feature>
<evidence type="ECO:0000313" key="10">
    <source>
        <dbReference type="Proteomes" id="UP001199296"/>
    </source>
</evidence>
<evidence type="ECO:0000256" key="3">
    <source>
        <dbReference type="ARBA" id="ARBA00020150"/>
    </source>
</evidence>
<evidence type="ECO:0000256" key="2">
    <source>
        <dbReference type="ARBA" id="ARBA00006772"/>
    </source>
</evidence>
<organism evidence="9 10">
    <name type="scientific">Halanaerobium polyolivorans</name>
    <dbReference type="NCBI Taxonomy" id="2886943"/>
    <lineage>
        <taxon>Bacteria</taxon>
        <taxon>Bacillati</taxon>
        <taxon>Bacillota</taxon>
        <taxon>Clostridia</taxon>
        <taxon>Halanaerobiales</taxon>
        <taxon>Halanaerobiaceae</taxon>
        <taxon>Halanaerobium</taxon>
    </lineage>
</organism>
<feature type="transmembrane region" description="Helical" evidence="8">
    <location>
        <begin position="108"/>
        <end position="127"/>
    </location>
</feature>
<evidence type="ECO:0000256" key="1">
    <source>
        <dbReference type="ARBA" id="ARBA00004141"/>
    </source>
</evidence>
<accession>A0AAW4WW15</accession>